<dbReference type="GeneID" id="35426781"/>
<protein>
    <submittedName>
        <fullName evidence="2">Uncharacterized protein</fullName>
    </submittedName>
</protein>
<dbReference type="EMBL" id="CP134186">
    <property type="protein sequence ID" value="WPB00133.1"/>
    <property type="molecule type" value="Genomic_DNA"/>
</dbReference>
<name>A0ABZ0NKU4_CERBT</name>
<evidence type="ECO:0000313" key="3">
    <source>
        <dbReference type="Proteomes" id="UP001302367"/>
    </source>
</evidence>
<dbReference type="Proteomes" id="UP001302367">
    <property type="component" value="Chromosome 3"/>
</dbReference>
<feature type="compositionally biased region" description="Low complexity" evidence="1">
    <location>
        <begin position="318"/>
        <end position="337"/>
    </location>
</feature>
<feature type="region of interest" description="Disordered" evidence="1">
    <location>
        <begin position="695"/>
        <end position="716"/>
    </location>
</feature>
<feature type="region of interest" description="Disordered" evidence="1">
    <location>
        <begin position="235"/>
        <end position="366"/>
    </location>
</feature>
<keyword evidence="3" id="KW-1185">Reference proteome</keyword>
<evidence type="ECO:0000256" key="1">
    <source>
        <dbReference type="SAM" id="MobiDB-lite"/>
    </source>
</evidence>
<organism evidence="2 3">
    <name type="scientific">Cercospora beticola</name>
    <name type="common">Sugarbeet leaf spot fungus</name>
    <dbReference type="NCBI Taxonomy" id="122368"/>
    <lineage>
        <taxon>Eukaryota</taxon>
        <taxon>Fungi</taxon>
        <taxon>Dikarya</taxon>
        <taxon>Ascomycota</taxon>
        <taxon>Pezizomycotina</taxon>
        <taxon>Dothideomycetes</taxon>
        <taxon>Dothideomycetidae</taxon>
        <taxon>Mycosphaerellales</taxon>
        <taxon>Mycosphaerellaceae</taxon>
        <taxon>Cercospora</taxon>
    </lineage>
</organism>
<feature type="compositionally biased region" description="Low complexity" evidence="1">
    <location>
        <begin position="274"/>
        <end position="285"/>
    </location>
</feature>
<proteinExistence type="predicted"/>
<accession>A0ABZ0NKU4</accession>
<dbReference type="RefSeq" id="XP_023457015.2">
    <property type="nucleotide sequence ID" value="XM_023595665.2"/>
</dbReference>
<evidence type="ECO:0000313" key="2">
    <source>
        <dbReference type="EMBL" id="WPB00133.1"/>
    </source>
</evidence>
<reference evidence="2 3" key="1">
    <citation type="submission" date="2023-09" db="EMBL/GenBank/DDBJ databases">
        <title>Complete-Gapless Cercospora beticola genome.</title>
        <authorList>
            <person name="Wyatt N.A."/>
            <person name="Spanner R.E."/>
            <person name="Bolton M.D."/>
        </authorList>
    </citation>
    <scope>NUCLEOTIDE SEQUENCE [LARGE SCALE GENOMIC DNA]</scope>
    <source>
        <strain evidence="2">Cb09-40</strain>
    </source>
</reference>
<sequence length="716" mass="78309">MAWVVVEIKDESKEVAESKFMQKDSVSSDIYSFFDFGRHEVVFKRMGPNGSPNSSGPDELLATSSFAPPSARSCSAIRSLTYSILKDAAQLVDSAAVNAQIQAVEAQAQAQSKAKEQVRFTAAGFVSFIRSYENTEPVVPLPTLHEWCAEHNLQVNEPQTSLRNIATARVLCSRLSDVDFERLATDLAASEQHRPTQAHVLESFRNTHRDFLPTAGFLDEPDFLKKALAVAVDSSQRQQVKKVAPPAALSGTLPAVPTGAFTAPPVDRGLTPLSSSATSEDASAAHLHPRTEVLRPATSGKAAEKEFSSGFQQDPSTPSRQPSLGSLLGSPHPLPQSNFRSAGLRSMSPDPNHDSRGTLYDQSPLDTLLGGRFRADRSQPVPDLPPLQPSIFLGASKQVDSDAVNAQIRAAKPKPKAPEHANAVVTEFAKFVQTYEDRASIVPLDAMHQWCAARNVRVDAPYMKLRCIAATRIIRSKLATADFERFVANLRASENDPEARAQVPVAFAGKPMDPMIAFCNSFKRALPGASIETQDPAGYHACIRILRHHCKPETFDGVVADFRASKHYPQAQAHVVASFRRRHHDFLQAFGFLEDQDFIKEVLSVAADSHQPQNVETTPPAALGGALPQQPMWAFASETERQQDDRNQAMAFALEDTDPVTLGTTILRAVFEPSNVPFPFTDHWALKRKTPIAYNKPDVRPPPSHAQILPKPLAPL</sequence>
<gene>
    <name evidence="2" type="ORF">RHO25_004752</name>
</gene>